<feature type="domain" description="Bacterial surface antigen (D15)" evidence="3">
    <location>
        <begin position="222"/>
        <end position="347"/>
    </location>
</feature>
<organism evidence="5 6">
    <name type="scientific">Hymenobacter qilianensis</name>
    <dbReference type="NCBI Taxonomy" id="1385715"/>
    <lineage>
        <taxon>Bacteria</taxon>
        <taxon>Pseudomonadati</taxon>
        <taxon>Bacteroidota</taxon>
        <taxon>Cytophagia</taxon>
        <taxon>Cytophagales</taxon>
        <taxon>Hymenobacteraceae</taxon>
        <taxon>Hymenobacter</taxon>
    </lineage>
</organism>
<dbReference type="Proteomes" id="UP000516093">
    <property type="component" value="Chromosome"/>
</dbReference>
<feature type="domain" description="POTRA" evidence="4">
    <location>
        <begin position="116"/>
        <end position="182"/>
    </location>
</feature>
<dbReference type="EMBL" id="CP060784">
    <property type="protein sequence ID" value="QNP53213.1"/>
    <property type="molecule type" value="Genomic_DNA"/>
</dbReference>
<proteinExistence type="predicted"/>
<name>A0A7H0GY47_9BACT</name>
<dbReference type="Gene3D" id="2.40.160.50">
    <property type="entry name" value="membrane protein fhac: a member of the omp85/tpsb transporter family"/>
    <property type="match status" value="1"/>
</dbReference>
<evidence type="ECO:0000313" key="5">
    <source>
        <dbReference type="EMBL" id="QNP53213.1"/>
    </source>
</evidence>
<dbReference type="AlphaFoldDB" id="A0A7H0GY47"/>
<accession>A0A7H0GY47</accession>
<evidence type="ECO:0000259" key="3">
    <source>
        <dbReference type="Pfam" id="PF01103"/>
    </source>
</evidence>
<evidence type="ECO:0000256" key="2">
    <source>
        <dbReference type="ARBA" id="ARBA00023136"/>
    </source>
</evidence>
<comment type="subcellular location">
    <subcellularLocation>
        <location evidence="1">Membrane</location>
    </subcellularLocation>
</comment>
<keyword evidence="2" id="KW-0472">Membrane</keyword>
<dbReference type="InterPro" id="IPR010827">
    <property type="entry name" value="BamA/TamA_POTRA"/>
</dbReference>
<dbReference type="GO" id="GO:0019867">
    <property type="term" value="C:outer membrane"/>
    <property type="evidence" value="ECO:0007669"/>
    <property type="project" value="InterPro"/>
</dbReference>
<evidence type="ECO:0000259" key="4">
    <source>
        <dbReference type="Pfam" id="PF07244"/>
    </source>
</evidence>
<evidence type="ECO:0000313" key="6">
    <source>
        <dbReference type="Proteomes" id="UP000516093"/>
    </source>
</evidence>
<dbReference type="Pfam" id="PF01103">
    <property type="entry name" value="Omp85"/>
    <property type="match status" value="1"/>
</dbReference>
<evidence type="ECO:0000256" key="1">
    <source>
        <dbReference type="ARBA" id="ARBA00004370"/>
    </source>
</evidence>
<dbReference type="InterPro" id="IPR000184">
    <property type="entry name" value="Bac_surfAg_D15"/>
</dbReference>
<reference evidence="5 6" key="1">
    <citation type="submission" date="2020-08" db="EMBL/GenBank/DDBJ databases">
        <title>Genome sequence of Hymenobacter qilianensis JCM 19763T.</title>
        <authorList>
            <person name="Hyun D.-W."/>
            <person name="Bae J.-W."/>
        </authorList>
    </citation>
    <scope>NUCLEOTIDE SEQUENCE [LARGE SCALE GENOMIC DNA]</scope>
    <source>
        <strain evidence="5 6">JCM 19763</strain>
    </source>
</reference>
<keyword evidence="6" id="KW-1185">Reference proteome</keyword>
<gene>
    <name evidence="5" type="ORF">H9L05_06155</name>
</gene>
<protein>
    <submittedName>
        <fullName evidence="5">BamA/TamA family outer membrane protein</fullName>
    </submittedName>
</protein>
<dbReference type="Gene3D" id="3.10.20.310">
    <property type="entry name" value="membrane protein fhac"/>
    <property type="match status" value="1"/>
</dbReference>
<dbReference type="KEGG" id="hqi:H9L05_06155"/>
<dbReference type="Pfam" id="PF07244">
    <property type="entry name" value="POTRA"/>
    <property type="match status" value="1"/>
</dbReference>
<sequence>MLALQADAYLTASADSMRWSRDSVQVRLYVGEQFRWARLRNGNLGDALLTKAGYREKFFRDQPFRPQEWTQLQQRVLTEAENQGYPFATVRLDSVSLIGSDIEGRVVLDRGPVIVFDSLQVLGTTKTRTQFLTRYLQIFPNQPYSQQRVDAIARQLRQLPYIQVKAEPEVRFAQGKARVYLLLDDRPANQFDAIVGVLPNPSPGPGQNKVQLTGDVTINLRNIRGGGKQLGLQWRKVDAASQLLDAQYVHPNFFGSPLEVGGNFNLYRQSDAFLTLRPRLQVTYPTARAGRISFFTEFRSSRLLSDSTFRELRALPENIDSEYTSYGLDYSKSTLDDLYFPRRGLFSAAWPLWATSASARTPTSMTRFIPEFLCAPPRLRSVAAPNTIIRLVATACSSAGCGASPCSTTGCFSTTYSDWAAWLHYVASASLLSMPAPTPLVPWSIASSPAPIPLSFSSSIRHTCNVS</sequence>